<dbReference type="InterPro" id="IPR003838">
    <property type="entry name" value="ABC3_permease_C"/>
</dbReference>
<dbReference type="PANTHER" id="PTHR30572:SF18">
    <property type="entry name" value="ABC-TYPE MACROLIDE FAMILY EXPORT SYSTEM PERMEASE COMPONENT 2"/>
    <property type="match status" value="1"/>
</dbReference>
<dbReference type="NCBIfam" id="NF038404">
    <property type="entry name" value="perm_prefix_2"/>
    <property type="match status" value="1"/>
</dbReference>
<reference evidence="9 10" key="1">
    <citation type="submission" date="2017-06" db="EMBL/GenBank/DDBJ databases">
        <authorList>
            <person name="Kim H.J."/>
            <person name="Triplett B.A."/>
        </authorList>
    </citation>
    <scope>NUCLEOTIDE SEQUENCE [LARGE SCALE GENOMIC DNA]</scope>
    <source>
        <strain evidence="9 10">DSM 19307</strain>
    </source>
</reference>
<feature type="domain" description="MacB-like periplasmic core" evidence="8">
    <location>
        <begin position="99"/>
        <end position="330"/>
    </location>
</feature>
<feature type="domain" description="ABC3 transporter permease C-terminal" evidence="7">
    <location>
        <begin position="382"/>
        <end position="495"/>
    </location>
</feature>
<organism evidence="9 10">
    <name type="scientific">Ekhidna lutea</name>
    <dbReference type="NCBI Taxonomy" id="447679"/>
    <lineage>
        <taxon>Bacteria</taxon>
        <taxon>Pseudomonadati</taxon>
        <taxon>Bacteroidota</taxon>
        <taxon>Cytophagia</taxon>
        <taxon>Cytophagales</taxon>
        <taxon>Reichenbachiellaceae</taxon>
        <taxon>Ekhidna</taxon>
    </lineage>
</organism>
<proteinExistence type="predicted"/>
<evidence type="ECO:0000256" key="2">
    <source>
        <dbReference type="ARBA" id="ARBA00022475"/>
    </source>
</evidence>
<keyword evidence="5 6" id="KW-0472">Membrane</keyword>
<feature type="transmembrane region" description="Helical" evidence="6">
    <location>
        <begin position="469"/>
        <end position="493"/>
    </location>
</feature>
<feature type="transmembrane region" description="Helical" evidence="6">
    <location>
        <begin position="427"/>
        <end position="449"/>
    </location>
</feature>
<keyword evidence="4 6" id="KW-1133">Transmembrane helix</keyword>
<accession>A0A239KFB3</accession>
<dbReference type="OrthoDB" id="5933722at2"/>
<protein>
    <submittedName>
        <fullName evidence="9">ABC-type antimicrobial peptide transport system, permease component</fullName>
    </submittedName>
</protein>
<feature type="transmembrane region" description="Helical" evidence="6">
    <location>
        <begin position="98"/>
        <end position="121"/>
    </location>
</feature>
<name>A0A239KFB3_EKHLU</name>
<evidence type="ECO:0000259" key="7">
    <source>
        <dbReference type="Pfam" id="PF02687"/>
    </source>
</evidence>
<evidence type="ECO:0000256" key="3">
    <source>
        <dbReference type="ARBA" id="ARBA00022692"/>
    </source>
</evidence>
<evidence type="ECO:0000256" key="6">
    <source>
        <dbReference type="SAM" id="Phobius"/>
    </source>
</evidence>
<dbReference type="AlphaFoldDB" id="A0A239KFB3"/>
<gene>
    <name evidence="9" type="ORF">SAMN05421640_2592</name>
</gene>
<feature type="transmembrane region" description="Helical" evidence="6">
    <location>
        <begin position="520"/>
        <end position="540"/>
    </location>
</feature>
<feature type="transmembrane region" description="Helical" evidence="6">
    <location>
        <begin position="814"/>
        <end position="833"/>
    </location>
</feature>
<dbReference type="InterPro" id="IPR025857">
    <property type="entry name" value="MacB_PCD"/>
</dbReference>
<evidence type="ECO:0000256" key="4">
    <source>
        <dbReference type="ARBA" id="ARBA00022989"/>
    </source>
</evidence>
<dbReference type="InterPro" id="IPR047699">
    <property type="entry name" value="Permease_put_prefix"/>
</dbReference>
<evidence type="ECO:0000256" key="5">
    <source>
        <dbReference type="ARBA" id="ARBA00023136"/>
    </source>
</evidence>
<sequence length="885" mass="100820">MSNHQPPKLPLKLFRFYCSDDRLEELEGDLYEVYNEHIREKGPRFAKLFYWWIVIRSFRSFALKRTKMKDNKANTSLTFLRHNLMIAWRNLLKNKSIAAINVLGLAIGVGSFLAILSIVSFELSFNTQIPEKDKVYRIYSSFTGSFTSLNKGVAVPIGPYVEETFSGLDEVAYFHTFWAQVDVIEPSEKKKEFEGQGGFIIASPSYFKVIDQYQWLAGSPEESLDEPFKVVLTTKQAQKYFGKISWLDMIGRELIYRDSLNLTVSGIVKMPDYNTDFEFTDFISHATIDKSWLKDRFGGSEWGNTNSSSQLWVRLNKNTNKVDVMLQLEDLEKHVAEQTEDTDWVQSYQLQPLSEMHFDPEIGIFDNGRNPAHMPTLTVLSVVALAILLIAIFNFVNLETAQSTSKSKEVGVRKVLGSPRSQLVGRFLTESILISLFAVVLAIPIAHYGFVYFEEFLPEGVALDYGNPFFWMVLALLAFLVGLIAGIYPAWVISSFRPVRALRPGAGSNNPGGSLIRKTLILFQFLFSQLLIVGTLAIAWQISFMLDKDLGFKEDGIIYFYTPYYESYNKSELIKNYLDEVPEVMDYALQSTPPVQSGYSTSTVKYQSEKGEVVTSAHQKTGDTTYLRFYDIKLLAGRNLLPNDSLPELLINETFMRDLGFNDPREAVGATFEYSKKKHKAVGVVEDFHFRSLHHPIEPMLYQYREELRCIALKVKGDQIEKTIDNLTDKWREVYPDNPLTVYFMDETVERFYETERRASKLASAATGVAILISCLGLFGLISFTIVQKSKELGIRKVLGASIMQISTILSKEFIFLIVIAFVVSTPISYYVIDKWMEDFAYQTEISWWIYVVGGLASMLIALISISAKVWKASGSNPIESLRYE</sequence>
<feature type="transmembrane region" description="Helical" evidence="6">
    <location>
        <begin position="762"/>
        <end position="787"/>
    </location>
</feature>
<dbReference type="Proteomes" id="UP000198393">
    <property type="component" value="Unassembled WGS sequence"/>
</dbReference>
<evidence type="ECO:0000313" key="10">
    <source>
        <dbReference type="Proteomes" id="UP000198393"/>
    </source>
</evidence>
<keyword evidence="3 6" id="KW-0812">Transmembrane</keyword>
<dbReference type="PANTHER" id="PTHR30572">
    <property type="entry name" value="MEMBRANE COMPONENT OF TRANSPORTER-RELATED"/>
    <property type="match status" value="1"/>
</dbReference>
<feature type="transmembrane region" description="Helical" evidence="6">
    <location>
        <begin position="377"/>
        <end position="398"/>
    </location>
</feature>
<dbReference type="Pfam" id="PF12704">
    <property type="entry name" value="MacB_PCD"/>
    <property type="match status" value="1"/>
</dbReference>
<dbReference type="InterPro" id="IPR050250">
    <property type="entry name" value="Macrolide_Exporter_MacB"/>
</dbReference>
<evidence type="ECO:0000313" key="9">
    <source>
        <dbReference type="EMBL" id="SNT16319.1"/>
    </source>
</evidence>
<comment type="subcellular location">
    <subcellularLocation>
        <location evidence="1">Cell membrane</location>
        <topology evidence="1">Multi-pass membrane protein</topology>
    </subcellularLocation>
</comment>
<keyword evidence="2" id="KW-1003">Cell membrane</keyword>
<feature type="domain" description="ABC3 transporter permease C-terminal" evidence="7">
    <location>
        <begin position="766"/>
        <end position="878"/>
    </location>
</feature>
<dbReference type="GO" id="GO:0005886">
    <property type="term" value="C:plasma membrane"/>
    <property type="evidence" value="ECO:0007669"/>
    <property type="project" value="UniProtKB-SubCell"/>
</dbReference>
<dbReference type="GO" id="GO:0022857">
    <property type="term" value="F:transmembrane transporter activity"/>
    <property type="evidence" value="ECO:0007669"/>
    <property type="project" value="TreeGrafter"/>
</dbReference>
<feature type="transmembrane region" description="Helical" evidence="6">
    <location>
        <begin position="848"/>
        <end position="868"/>
    </location>
</feature>
<dbReference type="EMBL" id="FZPD01000004">
    <property type="protein sequence ID" value="SNT16319.1"/>
    <property type="molecule type" value="Genomic_DNA"/>
</dbReference>
<dbReference type="Pfam" id="PF02687">
    <property type="entry name" value="FtsX"/>
    <property type="match status" value="2"/>
</dbReference>
<evidence type="ECO:0000259" key="8">
    <source>
        <dbReference type="Pfam" id="PF12704"/>
    </source>
</evidence>
<keyword evidence="10" id="KW-1185">Reference proteome</keyword>
<evidence type="ECO:0000256" key="1">
    <source>
        <dbReference type="ARBA" id="ARBA00004651"/>
    </source>
</evidence>